<name>A0AAD3TG98_NEPGR</name>
<protein>
    <submittedName>
        <fullName evidence="2">Uncharacterized protein</fullName>
    </submittedName>
</protein>
<keyword evidence="3" id="KW-1185">Reference proteome</keyword>
<accession>A0AAD3TG98</accession>
<comment type="caution">
    <text evidence="2">The sequence shown here is derived from an EMBL/GenBank/DDBJ whole genome shotgun (WGS) entry which is preliminary data.</text>
</comment>
<proteinExistence type="predicted"/>
<evidence type="ECO:0000256" key="1">
    <source>
        <dbReference type="SAM" id="MobiDB-lite"/>
    </source>
</evidence>
<dbReference type="EMBL" id="BSYO01000034">
    <property type="protein sequence ID" value="GMH28478.1"/>
    <property type="molecule type" value="Genomic_DNA"/>
</dbReference>
<feature type="region of interest" description="Disordered" evidence="1">
    <location>
        <begin position="1"/>
        <end position="32"/>
    </location>
</feature>
<dbReference type="AlphaFoldDB" id="A0AAD3TG98"/>
<organism evidence="2 3">
    <name type="scientific">Nepenthes gracilis</name>
    <name type="common">Slender pitcher plant</name>
    <dbReference type="NCBI Taxonomy" id="150966"/>
    <lineage>
        <taxon>Eukaryota</taxon>
        <taxon>Viridiplantae</taxon>
        <taxon>Streptophyta</taxon>
        <taxon>Embryophyta</taxon>
        <taxon>Tracheophyta</taxon>
        <taxon>Spermatophyta</taxon>
        <taxon>Magnoliopsida</taxon>
        <taxon>eudicotyledons</taxon>
        <taxon>Gunneridae</taxon>
        <taxon>Pentapetalae</taxon>
        <taxon>Caryophyllales</taxon>
        <taxon>Nepenthaceae</taxon>
        <taxon>Nepenthes</taxon>
    </lineage>
</organism>
<sequence>MEYKNHNNVPPPSEAEIPRHLPRSPLSGVTPDGASRSNGSYLIFAFAAPLLGISVTKCVDGHGRNPSSEDPFMENALNPTEGSTNRITALRELVSYR</sequence>
<dbReference type="Proteomes" id="UP001279734">
    <property type="component" value="Unassembled WGS sequence"/>
</dbReference>
<gene>
    <name evidence="2" type="ORF">Nepgr_030321</name>
</gene>
<reference evidence="2" key="1">
    <citation type="submission" date="2023-05" db="EMBL/GenBank/DDBJ databases">
        <title>Nepenthes gracilis genome sequencing.</title>
        <authorList>
            <person name="Fukushima K."/>
        </authorList>
    </citation>
    <scope>NUCLEOTIDE SEQUENCE</scope>
    <source>
        <strain evidence="2">SING2019-196</strain>
    </source>
</reference>
<evidence type="ECO:0000313" key="2">
    <source>
        <dbReference type="EMBL" id="GMH28478.1"/>
    </source>
</evidence>
<evidence type="ECO:0000313" key="3">
    <source>
        <dbReference type="Proteomes" id="UP001279734"/>
    </source>
</evidence>